<dbReference type="Pfam" id="PF10604">
    <property type="entry name" value="Polyketide_cyc2"/>
    <property type="match status" value="1"/>
</dbReference>
<dbReference type="InterPro" id="IPR023393">
    <property type="entry name" value="START-like_dom_sf"/>
</dbReference>
<accession>A0ABW8UNJ2</accession>
<dbReference type="Gene3D" id="3.30.530.20">
    <property type="match status" value="1"/>
</dbReference>
<dbReference type="CDD" id="cd07818">
    <property type="entry name" value="SRPBCC_1"/>
    <property type="match status" value="1"/>
</dbReference>
<organism evidence="1 2">
    <name type="scientific">Tateyamaria armeniaca</name>
    <dbReference type="NCBI Taxonomy" id="2518930"/>
    <lineage>
        <taxon>Bacteria</taxon>
        <taxon>Pseudomonadati</taxon>
        <taxon>Pseudomonadota</taxon>
        <taxon>Alphaproteobacteria</taxon>
        <taxon>Rhodobacterales</taxon>
        <taxon>Roseobacteraceae</taxon>
        <taxon>Tateyamaria</taxon>
    </lineage>
</organism>
<comment type="caution">
    <text evidence="1">The sequence shown here is derived from an EMBL/GenBank/DDBJ whole genome shotgun (WGS) entry which is preliminary data.</text>
</comment>
<gene>
    <name evidence="1" type="ORF">ACERZ8_01890</name>
</gene>
<keyword evidence="2" id="KW-1185">Reference proteome</keyword>
<dbReference type="EMBL" id="JBHDIY010000002">
    <property type="protein sequence ID" value="MFL4468685.1"/>
    <property type="molecule type" value="Genomic_DNA"/>
</dbReference>
<dbReference type="RefSeq" id="WP_407590423.1">
    <property type="nucleotide sequence ID" value="NZ_JBHDIY010000002.1"/>
</dbReference>
<sequence>MTIWTLLASGAGVLALAAAGTLLLPRHVHVERHATLQGAPEAVLALAASNTGYQEFNPYLSADPALKIAPFGPETGVGSGFAFDGKDGKGTLVIAAVNETAVHYDIDLGPMGQPTQTIKAEPVPEGVRVTWSMDSDMGFNPVGRVMGLFLDGMIGKTFETGLGNLAAKI</sequence>
<dbReference type="SUPFAM" id="SSF55961">
    <property type="entry name" value="Bet v1-like"/>
    <property type="match status" value="1"/>
</dbReference>
<proteinExistence type="predicted"/>
<evidence type="ECO:0000313" key="1">
    <source>
        <dbReference type="EMBL" id="MFL4468685.1"/>
    </source>
</evidence>
<dbReference type="InterPro" id="IPR019587">
    <property type="entry name" value="Polyketide_cyclase/dehydratase"/>
</dbReference>
<protein>
    <submittedName>
        <fullName evidence="1">SRPBCC family protein</fullName>
    </submittedName>
</protein>
<evidence type="ECO:0000313" key="2">
    <source>
        <dbReference type="Proteomes" id="UP001627408"/>
    </source>
</evidence>
<name>A0ABW8UNJ2_9RHOB</name>
<reference evidence="1 2" key="1">
    <citation type="submission" date="2024-08" db="EMBL/GenBank/DDBJ databases">
        <title>Tateyamaria sp. nov., isolated from marine algae.</title>
        <authorList>
            <person name="Choi B.J."/>
            <person name="Kim J.M."/>
            <person name="Lee J.K."/>
            <person name="Choi D.G."/>
            <person name="Bayburt H."/>
            <person name="Baek J.H."/>
            <person name="Han D.M."/>
            <person name="Jeon C.O."/>
        </authorList>
    </citation>
    <scope>NUCLEOTIDE SEQUENCE [LARGE SCALE GENOMIC DNA]</scope>
    <source>
        <strain evidence="1 2">KMU-156</strain>
    </source>
</reference>
<dbReference type="Proteomes" id="UP001627408">
    <property type="component" value="Unassembled WGS sequence"/>
</dbReference>